<dbReference type="EMBL" id="CP100355">
    <property type="protein sequence ID" value="UTF53742.1"/>
    <property type="molecule type" value="Genomic_DNA"/>
</dbReference>
<dbReference type="KEGG" id="sawl:NGM29_00165"/>
<evidence type="ECO:0000259" key="4">
    <source>
        <dbReference type="PROSITE" id="PS51186"/>
    </source>
</evidence>
<reference evidence="5" key="1">
    <citation type="submission" date="2022-06" db="EMBL/GenBank/DDBJ databases">
        <title>Diverse halophilic archaea isolated from saline environments.</title>
        <authorList>
            <person name="Cui H.-L."/>
        </authorList>
    </citation>
    <scope>NUCLEOTIDE SEQUENCE</scope>
    <source>
        <strain evidence="5">WLHS1</strain>
    </source>
</reference>
<dbReference type="RefSeq" id="WP_254158263.1">
    <property type="nucleotide sequence ID" value="NZ_CP100355.1"/>
</dbReference>
<protein>
    <submittedName>
        <fullName evidence="5">GNAT family N-acetyltransferase</fullName>
    </submittedName>
</protein>
<dbReference type="GeneID" id="73288413"/>
<evidence type="ECO:0000256" key="1">
    <source>
        <dbReference type="ARBA" id="ARBA00022679"/>
    </source>
</evidence>
<dbReference type="PROSITE" id="PS51186">
    <property type="entry name" value="GNAT"/>
    <property type="match status" value="1"/>
</dbReference>
<name>A0A9E7SVB0_9EURY</name>
<evidence type="ECO:0000256" key="3">
    <source>
        <dbReference type="ARBA" id="ARBA00038502"/>
    </source>
</evidence>
<dbReference type="GO" id="GO:0016747">
    <property type="term" value="F:acyltransferase activity, transferring groups other than amino-acyl groups"/>
    <property type="evidence" value="ECO:0007669"/>
    <property type="project" value="InterPro"/>
</dbReference>
<dbReference type="InterPro" id="IPR000182">
    <property type="entry name" value="GNAT_dom"/>
</dbReference>
<evidence type="ECO:0000313" key="6">
    <source>
        <dbReference type="Proteomes" id="UP001056855"/>
    </source>
</evidence>
<gene>
    <name evidence="5" type="ORF">NGM29_00165</name>
</gene>
<evidence type="ECO:0000256" key="2">
    <source>
        <dbReference type="ARBA" id="ARBA00023315"/>
    </source>
</evidence>
<keyword evidence="2" id="KW-0012">Acyltransferase</keyword>
<dbReference type="InterPro" id="IPR051531">
    <property type="entry name" value="N-acetyltransferase"/>
</dbReference>
<dbReference type="Proteomes" id="UP001056855">
    <property type="component" value="Chromosome"/>
</dbReference>
<accession>A0A9E7SVB0</accession>
<proteinExistence type="inferred from homology"/>
<dbReference type="PANTHER" id="PTHR43792:SF8">
    <property type="entry name" value="[RIBOSOMAL PROTEIN US5]-ALANINE N-ACETYLTRANSFERASE"/>
    <property type="match status" value="1"/>
</dbReference>
<dbReference type="AlphaFoldDB" id="A0A9E7SVB0"/>
<dbReference type="PANTHER" id="PTHR43792">
    <property type="entry name" value="GNAT FAMILY, PUTATIVE (AFU_ORTHOLOGUE AFUA_3G00765)-RELATED-RELATED"/>
    <property type="match status" value="1"/>
</dbReference>
<dbReference type="Pfam" id="PF13302">
    <property type="entry name" value="Acetyltransf_3"/>
    <property type="match status" value="1"/>
</dbReference>
<sequence>MPGAVFLEGERVELRTVELEDAEFLQELINDPVVRTSLFAHRPIAGHQEQEWIESIGEDDAVKLLICVDGEAVGIVTLEPPNDVWGCAEIAYMVAPAEWGNGHATDAVEALCGYAFTERRLNKVYASVYATNGASARVLEKAGFQKEGEFRREAFVEGEYVDLLRYGLLAEEWTDGR</sequence>
<dbReference type="InterPro" id="IPR016181">
    <property type="entry name" value="Acyl_CoA_acyltransferase"/>
</dbReference>
<dbReference type="SUPFAM" id="SSF55729">
    <property type="entry name" value="Acyl-CoA N-acyltransferases (Nat)"/>
    <property type="match status" value="1"/>
</dbReference>
<dbReference type="CDD" id="cd04301">
    <property type="entry name" value="NAT_SF"/>
    <property type="match status" value="1"/>
</dbReference>
<dbReference type="Gene3D" id="3.40.630.30">
    <property type="match status" value="1"/>
</dbReference>
<evidence type="ECO:0000313" key="5">
    <source>
        <dbReference type="EMBL" id="UTF53742.1"/>
    </source>
</evidence>
<keyword evidence="1" id="KW-0808">Transferase</keyword>
<feature type="domain" description="N-acetyltransferase" evidence="4">
    <location>
        <begin position="12"/>
        <end position="167"/>
    </location>
</feature>
<organism evidence="5 6">
    <name type="scientific">Natronosalvus rutilus</name>
    <dbReference type="NCBI Taxonomy" id="2953753"/>
    <lineage>
        <taxon>Archaea</taxon>
        <taxon>Methanobacteriati</taxon>
        <taxon>Methanobacteriota</taxon>
        <taxon>Stenosarchaea group</taxon>
        <taxon>Halobacteria</taxon>
        <taxon>Halobacteriales</taxon>
        <taxon>Natrialbaceae</taxon>
        <taxon>Natronosalvus</taxon>
    </lineage>
</organism>
<keyword evidence="6" id="KW-1185">Reference proteome</keyword>
<comment type="similarity">
    <text evidence="3">Belongs to the acetyltransferase family. RimJ subfamily.</text>
</comment>